<dbReference type="AlphaFoldDB" id="A0AA35S5W9"/>
<dbReference type="InterPro" id="IPR015424">
    <property type="entry name" value="PyrdxlP-dep_Trfase"/>
</dbReference>
<evidence type="ECO:0000256" key="2">
    <source>
        <dbReference type="ARBA" id="ARBA00008392"/>
    </source>
</evidence>
<proteinExistence type="inferred from homology"/>
<dbReference type="InterPro" id="IPR050087">
    <property type="entry name" value="AON_synthase_class-II"/>
</dbReference>
<comment type="similarity">
    <text evidence="2">Belongs to the class-II pyridoxal-phosphate-dependent aminotransferase family.</text>
</comment>
<keyword evidence="6" id="KW-1133">Transmembrane helix</keyword>
<dbReference type="Proteomes" id="UP001174909">
    <property type="component" value="Unassembled WGS sequence"/>
</dbReference>
<evidence type="ECO:0000313" key="7">
    <source>
        <dbReference type="EMBL" id="CAI8022506.1"/>
    </source>
</evidence>
<dbReference type="PANTHER" id="PTHR13693">
    <property type="entry name" value="CLASS II AMINOTRANSFERASE/8-AMINO-7-OXONONANOATE SYNTHASE"/>
    <property type="match status" value="1"/>
</dbReference>
<evidence type="ECO:0000256" key="6">
    <source>
        <dbReference type="SAM" id="Phobius"/>
    </source>
</evidence>
<keyword evidence="5" id="KW-0012">Acyltransferase</keyword>
<comment type="caution">
    <text evidence="7">The sequence shown here is derived from an EMBL/GenBank/DDBJ whole genome shotgun (WGS) entry which is preliminary data.</text>
</comment>
<dbReference type="Gene3D" id="3.90.1150.10">
    <property type="entry name" value="Aspartate Aminotransferase, domain 1"/>
    <property type="match status" value="1"/>
</dbReference>
<dbReference type="GO" id="GO:0016020">
    <property type="term" value="C:membrane"/>
    <property type="evidence" value="ECO:0007669"/>
    <property type="project" value="GOC"/>
</dbReference>
<dbReference type="GO" id="GO:0046513">
    <property type="term" value="P:ceramide biosynthetic process"/>
    <property type="evidence" value="ECO:0007669"/>
    <property type="project" value="TreeGrafter"/>
</dbReference>
<keyword evidence="6" id="KW-0812">Transmembrane</keyword>
<dbReference type="SUPFAM" id="SSF53383">
    <property type="entry name" value="PLP-dependent transferases"/>
    <property type="match status" value="1"/>
</dbReference>
<evidence type="ECO:0000256" key="4">
    <source>
        <dbReference type="ARBA" id="ARBA00022898"/>
    </source>
</evidence>
<reference evidence="7" key="1">
    <citation type="submission" date="2023-03" db="EMBL/GenBank/DDBJ databases">
        <authorList>
            <person name="Steffen K."/>
            <person name="Cardenas P."/>
        </authorList>
    </citation>
    <scope>NUCLEOTIDE SEQUENCE</scope>
</reference>
<gene>
    <name evidence="7" type="ORF">GBAR_LOCUS13205</name>
</gene>
<dbReference type="PANTHER" id="PTHR13693:SF2">
    <property type="entry name" value="SERINE PALMITOYLTRANSFERASE 1"/>
    <property type="match status" value="1"/>
</dbReference>
<evidence type="ECO:0000256" key="1">
    <source>
        <dbReference type="ARBA" id="ARBA00001933"/>
    </source>
</evidence>
<keyword evidence="4" id="KW-0663">Pyridoxal phosphate</keyword>
<protein>
    <submittedName>
        <fullName evidence="7">Serine palmitoyltransferase 1</fullName>
    </submittedName>
</protein>
<accession>A0AA35S5W9</accession>
<dbReference type="GO" id="GO:0046512">
    <property type="term" value="P:sphingosine biosynthetic process"/>
    <property type="evidence" value="ECO:0007669"/>
    <property type="project" value="TreeGrafter"/>
</dbReference>
<dbReference type="GO" id="GO:0004758">
    <property type="term" value="F:serine C-palmitoyltransferase activity"/>
    <property type="evidence" value="ECO:0007669"/>
    <property type="project" value="TreeGrafter"/>
</dbReference>
<organism evidence="7 8">
    <name type="scientific">Geodia barretti</name>
    <name type="common">Barrett's horny sponge</name>
    <dbReference type="NCBI Taxonomy" id="519541"/>
    <lineage>
        <taxon>Eukaryota</taxon>
        <taxon>Metazoa</taxon>
        <taxon>Porifera</taxon>
        <taxon>Demospongiae</taxon>
        <taxon>Heteroscleromorpha</taxon>
        <taxon>Tetractinellida</taxon>
        <taxon>Astrophorina</taxon>
        <taxon>Geodiidae</taxon>
        <taxon>Geodia</taxon>
    </lineage>
</organism>
<keyword evidence="3" id="KW-0808">Transferase</keyword>
<name>A0AA35S5W9_GEOBA</name>
<evidence type="ECO:0000256" key="3">
    <source>
        <dbReference type="ARBA" id="ARBA00022679"/>
    </source>
</evidence>
<dbReference type="Gene3D" id="3.40.640.10">
    <property type="entry name" value="Type I PLP-dependent aspartate aminotransferase-like (Major domain)"/>
    <property type="match status" value="1"/>
</dbReference>
<evidence type="ECO:0000313" key="8">
    <source>
        <dbReference type="Proteomes" id="UP001174909"/>
    </source>
</evidence>
<sequence length="184" mass="20411">MASPAYNPSSVFEAILLYVTEAPTYHVVIEVVLGLWIFYLLVFSKQYRPKSKHDKLTEQEEDELIAEWQPEPLVPADYPNDREIDPAPVVSSSLGAHVVVNGRDCLNLATFNFLGFIGNAEVKEAAANTIKKYGVGSCGPRGLLWDCRYPSGVGGATCKVHRSRRSHNLLLRVCHNLVCHSCLL</sequence>
<comment type="cofactor">
    <cofactor evidence="1">
        <name>pyridoxal 5'-phosphate</name>
        <dbReference type="ChEBI" id="CHEBI:597326"/>
    </cofactor>
</comment>
<dbReference type="InterPro" id="IPR015421">
    <property type="entry name" value="PyrdxlP-dep_Trfase_major"/>
</dbReference>
<evidence type="ECO:0000256" key="5">
    <source>
        <dbReference type="ARBA" id="ARBA00023315"/>
    </source>
</evidence>
<dbReference type="GO" id="GO:0005783">
    <property type="term" value="C:endoplasmic reticulum"/>
    <property type="evidence" value="ECO:0007669"/>
    <property type="project" value="TreeGrafter"/>
</dbReference>
<keyword evidence="8" id="KW-1185">Reference proteome</keyword>
<feature type="transmembrane region" description="Helical" evidence="6">
    <location>
        <begin position="25"/>
        <end position="43"/>
    </location>
</feature>
<keyword evidence="6" id="KW-0472">Membrane</keyword>
<dbReference type="EMBL" id="CASHTH010001959">
    <property type="protein sequence ID" value="CAI8022506.1"/>
    <property type="molecule type" value="Genomic_DNA"/>
</dbReference>
<dbReference type="InterPro" id="IPR015422">
    <property type="entry name" value="PyrdxlP-dep_Trfase_small"/>
</dbReference>